<organism evidence="2 3">
    <name type="scientific">Agromyces ramosus</name>
    <dbReference type="NCBI Taxonomy" id="33879"/>
    <lineage>
        <taxon>Bacteria</taxon>
        <taxon>Bacillati</taxon>
        <taxon>Actinomycetota</taxon>
        <taxon>Actinomycetes</taxon>
        <taxon>Micrococcales</taxon>
        <taxon>Microbacteriaceae</taxon>
        <taxon>Agromyces</taxon>
    </lineage>
</organism>
<evidence type="ECO:0000313" key="3">
    <source>
        <dbReference type="Proteomes" id="UP000293289"/>
    </source>
</evidence>
<dbReference type="Proteomes" id="UP000293289">
    <property type="component" value="Unassembled WGS sequence"/>
</dbReference>
<accession>A0A4V2EYM2</accession>
<dbReference type="AlphaFoldDB" id="A0A4V2EYM2"/>
<evidence type="ECO:0000313" key="2">
    <source>
        <dbReference type="EMBL" id="RZS63480.1"/>
    </source>
</evidence>
<feature type="region of interest" description="Disordered" evidence="1">
    <location>
        <begin position="247"/>
        <end position="301"/>
    </location>
</feature>
<feature type="compositionally biased region" description="Basic and acidic residues" evidence="1">
    <location>
        <begin position="188"/>
        <end position="210"/>
    </location>
</feature>
<comment type="caution">
    <text evidence="2">The sequence shown here is derived from an EMBL/GenBank/DDBJ whole genome shotgun (WGS) entry which is preliminary data.</text>
</comment>
<gene>
    <name evidence="2" type="ORF">EV187_3385</name>
</gene>
<feature type="compositionally biased region" description="Basic and acidic residues" evidence="1">
    <location>
        <begin position="145"/>
        <end position="163"/>
    </location>
</feature>
<feature type="compositionally biased region" description="Basic and acidic residues" evidence="1">
    <location>
        <begin position="43"/>
        <end position="85"/>
    </location>
</feature>
<feature type="region of interest" description="Disordered" evidence="1">
    <location>
        <begin position="1"/>
        <end position="222"/>
    </location>
</feature>
<feature type="compositionally biased region" description="Basic and acidic residues" evidence="1">
    <location>
        <begin position="116"/>
        <end position="133"/>
    </location>
</feature>
<feature type="compositionally biased region" description="Basic and acidic residues" evidence="1">
    <location>
        <begin position="19"/>
        <end position="34"/>
    </location>
</feature>
<feature type="compositionally biased region" description="Basic residues" evidence="1">
    <location>
        <begin position="290"/>
        <end position="301"/>
    </location>
</feature>
<dbReference type="EMBL" id="SGWY01000004">
    <property type="protein sequence ID" value="RZS63480.1"/>
    <property type="molecule type" value="Genomic_DNA"/>
</dbReference>
<reference evidence="2 3" key="1">
    <citation type="submission" date="2019-02" db="EMBL/GenBank/DDBJ databases">
        <title>Genomic Encyclopedia of Type Strains, Phase IV (KMG-IV): sequencing the most valuable type-strain genomes for metagenomic binning, comparative biology and taxonomic classification.</title>
        <authorList>
            <person name="Goeker M."/>
        </authorList>
    </citation>
    <scope>NUCLEOTIDE SEQUENCE [LARGE SCALE GENOMIC DNA]</scope>
    <source>
        <strain evidence="2 3">DSM 43045</strain>
    </source>
</reference>
<keyword evidence="3" id="KW-1185">Reference proteome</keyword>
<proteinExistence type="predicted"/>
<name>A0A4V2EYM2_9MICO</name>
<feature type="compositionally biased region" description="Basic and acidic residues" evidence="1">
    <location>
        <begin position="268"/>
        <end position="277"/>
    </location>
</feature>
<protein>
    <submittedName>
        <fullName evidence="2">Uncharacterized protein</fullName>
    </submittedName>
</protein>
<evidence type="ECO:0000256" key="1">
    <source>
        <dbReference type="SAM" id="MobiDB-lite"/>
    </source>
</evidence>
<sequence>MSGSPCGPRTGIRAGTGLPEREEGGAHAERRPGDESEQLGAILDEHGRLRGHQQEVGDDRDPEPTEREQQESDIEVAKDRLPESHDEAEEGEPVGCGDQCADPRSERRSLMQQQEVVEREHEGQHGDPRDQPAPRRRGITQDEPPDGRGAAREREHDDADVRDQSVGGTRAGTGGGDDLAVAQQVARWEPRLHRGERDHPRDRKDDGEVHRGRRAREGACQPRDRAFIGAGATHGISTPAHATLRPGFGFGNGRGWVGRRRSGGSRAEPVRAADRGRRSSRPAAGPTLCGRRHRVKGLTGG</sequence>